<accession>A0A1H2IW18</accession>
<dbReference type="PANTHER" id="PTHR33055">
    <property type="entry name" value="TRANSPOSASE FOR INSERTION SEQUENCE ELEMENT IS1111A"/>
    <property type="match status" value="1"/>
</dbReference>
<dbReference type="GO" id="GO:0004803">
    <property type="term" value="F:transposase activity"/>
    <property type="evidence" value="ECO:0007669"/>
    <property type="project" value="InterPro"/>
</dbReference>
<gene>
    <name evidence="3" type="ORF">SAMN04488548_1341486</name>
</gene>
<dbReference type="AlphaFoldDB" id="A0A1H2IW18"/>
<evidence type="ECO:0000259" key="2">
    <source>
        <dbReference type="Pfam" id="PF02371"/>
    </source>
</evidence>
<dbReference type="Proteomes" id="UP000183180">
    <property type="component" value="Unassembled WGS sequence"/>
</dbReference>
<dbReference type="InterPro" id="IPR002525">
    <property type="entry name" value="Transp_IS110-like_N"/>
</dbReference>
<proteinExistence type="predicted"/>
<dbReference type="EMBL" id="FNLM01000034">
    <property type="protein sequence ID" value="SDU48191.1"/>
    <property type="molecule type" value="Genomic_DNA"/>
</dbReference>
<evidence type="ECO:0000259" key="1">
    <source>
        <dbReference type="Pfam" id="PF01548"/>
    </source>
</evidence>
<sequence>MDILHPRCAGLDVSKTDAKVCVRLSSPGRKSVQEITTWSSMSRDILRLRDYLTEEQVTCVVMEATGDYWKPFYYVLEDAPFEVMLVNAHDAKNLPGRKTDVSDAAWLAQLAAHGLLRASFVPPEPIRRLRDLTRTRTAITRERSREIQRLEKVLEDAGIKLSVVVSDITGVSARRMLRALATGQRDPDVLAEMSVKLLRRKIPALTQALQGRFTEHHAFLVTLHLDFIDQHTIQIDTLTARIEEVMAPFQAARDLLVSIPGISTTTADVIIAETGADMTQFPTPGHLAS</sequence>
<organism evidence="3 4">
    <name type="scientific">Gordonia westfalica</name>
    <dbReference type="NCBI Taxonomy" id="158898"/>
    <lineage>
        <taxon>Bacteria</taxon>
        <taxon>Bacillati</taxon>
        <taxon>Actinomycetota</taxon>
        <taxon>Actinomycetes</taxon>
        <taxon>Mycobacteriales</taxon>
        <taxon>Gordoniaceae</taxon>
        <taxon>Gordonia</taxon>
    </lineage>
</organism>
<dbReference type="NCBIfam" id="NF033542">
    <property type="entry name" value="transpos_IS110"/>
    <property type="match status" value="1"/>
</dbReference>
<protein>
    <submittedName>
        <fullName evidence="3">Transposase IS116/IS110/IS902 family protein</fullName>
    </submittedName>
</protein>
<dbReference type="InterPro" id="IPR003346">
    <property type="entry name" value="Transposase_20"/>
</dbReference>
<feature type="domain" description="Transposase IS116/IS110/IS902 C-terminal" evidence="2">
    <location>
        <begin position="254"/>
        <end position="289"/>
    </location>
</feature>
<dbReference type="PANTHER" id="PTHR33055:SF15">
    <property type="entry name" value="TRANSPOSASE-RELATED"/>
    <property type="match status" value="1"/>
</dbReference>
<dbReference type="Pfam" id="PF01548">
    <property type="entry name" value="DEDD_Tnp_IS110"/>
    <property type="match status" value="1"/>
</dbReference>
<name>A0A1H2IW18_9ACTN</name>
<dbReference type="Pfam" id="PF02371">
    <property type="entry name" value="Transposase_20"/>
    <property type="match status" value="1"/>
</dbReference>
<feature type="domain" description="Transposase IS110-like N-terminal" evidence="1">
    <location>
        <begin position="9"/>
        <end position="156"/>
    </location>
</feature>
<dbReference type="STRING" id="158898.SAMN04488548_1341486"/>
<dbReference type="GO" id="GO:0006313">
    <property type="term" value="P:DNA transposition"/>
    <property type="evidence" value="ECO:0007669"/>
    <property type="project" value="InterPro"/>
</dbReference>
<dbReference type="GO" id="GO:0003677">
    <property type="term" value="F:DNA binding"/>
    <property type="evidence" value="ECO:0007669"/>
    <property type="project" value="InterPro"/>
</dbReference>
<reference evidence="3 4" key="1">
    <citation type="submission" date="2016-10" db="EMBL/GenBank/DDBJ databases">
        <authorList>
            <person name="de Groot N.N."/>
        </authorList>
    </citation>
    <scope>NUCLEOTIDE SEQUENCE [LARGE SCALE GENOMIC DNA]</scope>
    <source>
        <strain evidence="3 4">DSM 44215</strain>
    </source>
</reference>
<evidence type="ECO:0000313" key="4">
    <source>
        <dbReference type="Proteomes" id="UP000183180"/>
    </source>
</evidence>
<evidence type="ECO:0000313" key="3">
    <source>
        <dbReference type="EMBL" id="SDU48191.1"/>
    </source>
</evidence>
<dbReference type="InterPro" id="IPR047650">
    <property type="entry name" value="Transpos_IS110"/>
</dbReference>